<dbReference type="Pfam" id="PF02096">
    <property type="entry name" value="60KD_IMP"/>
    <property type="match status" value="1"/>
</dbReference>
<evidence type="ECO:0000313" key="18">
    <source>
        <dbReference type="Proteomes" id="UP000002432"/>
    </source>
</evidence>
<dbReference type="GO" id="GO:0032977">
    <property type="term" value="F:membrane insertase activity"/>
    <property type="evidence" value="ECO:0007669"/>
    <property type="project" value="InterPro"/>
</dbReference>
<organism evidence="17 18">
    <name type="scientific">Koribacter versatilis (strain Ellin345)</name>
    <dbReference type="NCBI Taxonomy" id="204669"/>
    <lineage>
        <taxon>Bacteria</taxon>
        <taxon>Pseudomonadati</taxon>
        <taxon>Acidobacteriota</taxon>
        <taxon>Terriglobia</taxon>
        <taxon>Terriglobales</taxon>
        <taxon>Candidatus Korobacteraceae</taxon>
        <taxon>Candidatus Korobacter</taxon>
    </lineage>
</organism>
<reference evidence="17 18" key="1">
    <citation type="journal article" date="2009" name="Appl. Environ. Microbiol.">
        <title>Three genomes from the phylum Acidobacteria provide insight into the lifestyles of these microorganisms in soils.</title>
        <authorList>
            <person name="Ward N.L."/>
            <person name="Challacombe J.F."/>
            <person name="Janssen P.H."/>
            <person name="Henrissat B."/>
            <person name="Coutinho P.M."/>
            <person name="Wu M."/>
            <person name="Xie G."/>
            <person name="Haft D.H."/>
            <person name="Sait M."/>
            <person name="Badger J."/>
            <person name="Barabote R.D."/>
            <person name="Bradley B."/>
            <person name="Brettin T.S."/>
            <person name="Brinkac L.M."/>
            <person name="Bruce D."/>
            <person name="Creasy T."/>
            <person name="Daugherty S.C."/>
            <person name="Davidsen T.M."/>
            <person name="DeBoy R.T."/>
            <person name="Detter J.C."/>
            <person name="Dodson R.J."/>
            <person name="Durkin A.S."/>
            <person name="Ganapathy A."/>
            <person name="Gwinn-Giglio M."/>
            <person name="Han C.S."/>
            <person name="Khouri H."/>
            <person name="Kiss H."/>
            <person name="Kothari S.P."/>
            <person name="Madupu R."/>
            <person name="Nelson K.E."/>
            <person name="Nelson W.C."/>
            <person name="Paulsen I."/>
            <person name="Penn K."/>
            <person name="Ren Q."/>
            <person name="Rosovitz M.J."/>
            <person name="Selengut J.D."/>
            <person name="Shrivastava S."/>
            <person name="Sullivan S.A."/>
            <person name="Tapia R."/>
            <person name="Thompson L.S."/>
            <person name="Watkins K.L."/>
            <person name="Yang Q."/>
            <person name="Yu C."/>
            <person name="Zafar N."/>
            <person name="Zhou L."/>
            <person name="Kuske C.R."/>
        </authorList>
    </citation>
    <scope>NUCLEOTIDE SEQUENCE [LARGE SCALE GENOMIC DNA]</scope>
    <source>
        <strain evidence="17 18">Ellin345</strain>
    </source>
</reference>
<dbReference type="PANTHER" id="PTHR12428:SF65">
    <property type="entry name" value="CYTOCHROME C OXIDASE ASSEMBLY PROTEIN COX18, MITOCHONDRIAL"/>
    <property type="match status" value="1"/>
</dbReference>
<evidence type="ECO:0000256" key="3">
    <source>
        <dbReference type="ARBA" id="ARBA00015325"/>
    </source>
</evidence>
<evidence type="ECO:0000313" key="17">
    <source>
        <dbReference type="EMBL" id="ABF39222.1"/>
    </source>
</evidence>
<keyword evidence="5 13" id="KW-1003">Cell membrane</keyword>
<keyword evidence="4 13" id="KW-0813">Transport</keyword>
<evidence type="ECO:0000256" key="8">
    <source>
        <dbReference type="ARBA" id="ARBA00022989"/>
    </source>
</evidence>
<evidence type="ECO:0000256" key="10">
    <source>
        <dbReference type="ARBA" id="ARBA00023186"/>
    </source>
</evidence>
<dbReference type="GO" id="GO:0005886">
    <property type="term" value="C:plasma membrane"/>
    <property type="evidence" value="ECO:0007669"/>
    <property type="project" value="UniProtKB-SubCell"/>
</dbReference>
<dbReference type="InterPro" id="IPR047196">
    <property type="entry name" value="YidC_ALB_C"/>
</dbReference>
<dbReference type="InterPro" id="IPR001708">
    <property type="entry name" value="YidC/ALB3/OXA1/COX18"/>
</dbReference>
<dbReference type="EMBL" id="CP000360">
    <property type="protein sequence ID" value="ABF39222.1"/>
    <property type="molecule type" value="Genomic_DNA"/>
</dbReference>
<protein>
    <recommendedName>
        <fullName evidence="3 13">Membrane protein insertase YidC</fullName>
    </recommendedName>
    <alternativeName>
        <fullName evidence="12 13">Foldase YidC</fullName>
    </alternativeName>
    <alternativeName>
        <fullName evidence="11 13">Membrane integrase YidC</fullName>
    </alternativeName>
    <alternativeName>
        <fullName evidence="13">Membrane protein YidC</fullName>
    </alternativeName>
</protein>
<dbReference type="Pfam" id="PF14849">
    <property type="entry name" value="YidC_periplas"/>
    <property type="match status" value="1"/>
</dbReference>
<dbReference type="KEGG" id="aba:Acid345_0217"/>
<evidence type="ECO:0000256" key="6">
    <source>
        <dbReference type="ARBA" id="ARBA00022692"/>
    </source>
</evidence>
<feature type="domain" description="Membrane insertase YidC N-terminal" evidence="16">
    <location>
        <begin position="83"/>
        <end position="360"/>
    </location>
</feature>
<dbReference type="PRINTS" id="PR00701">
    <property type="entry name" value="60KDINNERMP"/>
</dbReference>
<feature type="transmembrane region" description="Helical" evidence="13">
    <location>
        <begin position="449"/>
        <end position="470"/>
    </location>
</feature>
<comment type="similarity">
    <text evidence="2 13">Belongs to the OXA1/ALB3/YidC family. Type 1 subfamily.</text>
</comment>
<dbReference type="InterPro" id="IPR028055">
    <property type="entry name" value="YidC/Oxa/ALB_C"/>
</dbReference>
<dbReference type="InterPro" id="IPR028053">
    <property type="entry name" value="Membr_insert_YidC_N"/>
</dbReference>
<evidence type="ECO:0000256" key="11">
    <source>
        <dbReference type="ARBA" id="ARBA00033245"/>
    </source>
</evidence>
<evidence type="ECO:0000256" key="13">
    <source>
        <dbReference type="HAMAP-Rule" id="MF_01810"/>
    </source>
</evidence>
<evidence type="ECO:0000256" key="7">
    <source>
        <dbReference type="ARBA" id="ARBA00022927"/>
    </source>
</evidence>
<evidence type="ECO:0000256" key="4">
    <source>
        <dbReference type="ARBA" id="ARBA00022448"/>
    </source>
</evidence>
<dbReference type="OrthoDB" id="9780552at2"/>
<dbReference type="STRING" id="204669.Acid345_0217"/>
<evidence type="ECO:0000256" key="12">
    <source>
        <dbReference type="ARBA" id="ARBA00033342"/>
    </source>
</evidence>
<evidence type="ECO:0000256" key="2">
    <source>
        <dbReference type="ARBA" id="ARBA00010527"/>
    </source>
</evidence>
<evidence type="ECO:0000259" key="15">
    <source>
        <dbReference type="Pfam" id="PF02096"/>
    </source>
</evidence>
<gene>
    <name evidence="13" type="primary">yidC</name>
    <name evidence="17" type="ordered locus">Acid345_0217</name>
</gene>
<dbReference type="PANTHER" id="PTHR12428">
    <property type="entry name" value="OXA1"/>
    <property type="match status" value="1"/>
</dbReference>
<feature type="transmembrane region" description="Helical" evidence="13">
    <location>
        <begin position="373"/>
        <end position="394"/>
    </location>
</feature>
<dbReference type="HAMAP" id="MF_01810">
    <property type="entry name" value="YidC_type1"/>
    <property type="match status" value="1"/>
</dbReference>
<sequence length="583" mass="64214">MAEIKNPQQEPGSERKLLLIFALTFIMIVIGQTVFFKNIPKKQDDKNQKSAPVAAQTSQPAASAPAVATPAVAKQAQAETETVVENAVSRIVFTNRGAQVKSWVLKNYKDDHGNPLELVNREAAKQFGYPLSFFTYDQGLTTKLNDAMYVASATGRIEVPGELTFEFSDGDLSAKKTLRFTNGYVVGVETSVTRGGSNVTALPAWPSGFGDDVQPTSYALQAIAYENSGEVERQTGKKIVGGATLRGPFNWAGAQDQYFAALFLPDNPPAASMVTLHNTLKIPADLDKPDPNKTQPVDVIGSAVGDLSGPTVTRLFVGPKALHILESVKSNAAPGQPNGPDLSKVVDFGKYLGFIAKPLFLWLRWTHDHWVPNWGWSIIILTVIINLVLLPLRLSSMKSALKMQKIQPQMKAIQEKYKKYKMNDPKRADMNTEMAALYKQHSVNPVGGCLPLVIQMPFLIAFYGMLAVAIELRQANWFWLHDLSGPDHLYIIPVLIVASTILMQRMTPQAGIDPAQQKMMTIMMPAFLGWISLRYASGLGLYWIVGNIIGFAQQFIMNKTELGREIAAVRAKQANKRRLKGKE</sequence>
<evidence type="ECO:0000256" key="9">
    <source>
        <dbReference type="ARBA" id="ARBA00023136"/>
    </source>
</evidence>
<dbReference type="InterPro" id="IPR038221">
    <property type="entry name" value="YidC_periplasmic_sf"/>
</dbReference>
<dbReference type="Proteomes" id="UP000002432">
    <property type="component" value="Chromosome"/>
</dbReference>
<feature type="region of interest" description="Disordered" evidence="14">
    <location>
        <begin position="47"/>
        <end position="66"/>
    </location>
</feature>
<evidence type="ECO:0000256" key="1">
    <source>
        <dbReference type="ARBA" id="ARBA00004429"/>
    </source>
</evidence>
<proteinExistence type="inferred from homology"/>
<evidence type="ECO:0000259" key="16">
    <source>
        <dbReference type="Pfam" id="PF14849"/>
    </source>
</evidence>
<name>Q1IV78_KORVE</name>
<dbReference type="GO" id="GO:0015031">
    <property type="term" value="P:protein transport"/>
    <property type="evidence" value="ECO:0007669"/>
    <property type="project" value="UniProtKB-KW"/>
</dbReference>
<comment type="subunit">
    <text evidence="13">Interacts with the Sec translocase complex via SecD. Specifically interacts with transmembrane segments of nascent integral membrane proteins during membrane integration.</text>
</comment>
<feature type="transmembrane region" description="Helical" evidence="13">
    <location>
        <begin position="490"/>
        <end position="506"/>
    </location>
</feature>
<evidence type="ECO:0000256" key="5">
    <source>
        <dbReference type="ARBA" id="ARBA00022475"/>
    </source>
</evidence>
<dbReference type="CDD" id="cd20070">
    <property type="entry name" value="5TM_YidC_Alb3"/>
    <property type="match status" value="1"/>
</dbReference>
<comment type="subcellular location">
    <subcellularLocation>
        <location evidence="1 13">Cell inner membrane</location>
        <topology evidence="1 13">Multi-pass membrane protein</topology>
    </subcellularLocation>
</comment>
<dbReference type="Gene3D" id="2.70.98.90">
    <property type="match status" value="1"/>
</dbReference>
<feature type="transmembrane region" description="Helical" evidence="13">
    <location>
        <begin position="527"/>
        <end position="545"/>
    </location>
</feature>
<dbReference type="EnsemblBacteria" id="ABF39222">
    <property type="protein sequence ID" value="ABF39222"/>
    <property type="gene ID" value="Acid345_0217"/>
</dbReference>
<keyword evidence="8 13" id="KW-1133">Transmembrane helix</keyword>
<keyword evidence="7 13" id="KW-0653">Protein transport</keyword>
<keyword evidence="6 13" id="KW-0812">Transmembrane</keyword>
<dbReference type="CDD" id="cd19961">
    <property type="entry name" value="EcYidC-like_peri"/>
    <property type="match status" value="1"/>
</dbReference>
<evidence type="ECO:0000256" key="14">
    <source>
        <dbReference type="SAM" id="MobiDB-lite"/>
    </source>
</evidence>
<dbReference type="AlphaFoldDB" id="Q1IV78"/>
<feature type="transmembrane region" description="Helical" evidence="13">
    <location>
        <begin position="17"/>
        <end position="36"/>
    </location>
</feature>
<feature type="domain" description="Membrane insertase YidC/Oxa/ALB C-terminal" evidence="15">
    <location>
        <begin position="374"/>
        <end position="559"/>
    </location>
</feature>
<dbReference type="NCBIfam" id="TIGR03592">
    <property type="entry name" value="yidC_oxa1_cterm"/>
    <property type="match status" value="1"/>
</dbReference>
<dbReference type="GO" id="GO:0051205">
    <property type="term" value="P:protein insertion into membrane"/>
    <property type="evidence" value="ECO:0007669"/>
    <property type="project" value="TreeGrafter"/>
</dbReference>
<keyword evidence="9 13" id="KW-0472">Membrane</keyword>
<accession>Q1IV78</accession>
<keyword evidence="10 13" id="KW-0143">Chaperone</keyword>
<keyword evidence="13" id="KW-0997">Cell inner membrane</keyword>
<dbReference type="eggNOG" id="COG0706">
    <property type="taxonomic scope" value="Bacteria"/>
</dbReference>
<dbReference type="NCBIfam" id="TIGR03593">
    <property type="entry name" value="yidC_nterm"/>
    <property type="match status" value="1"/>
</dbReference>
<comment type="function">
    <text evidence="13">Required for the insertion and/or proper folding and/or complex formation of integral membrane proteins into the membrane. Involved in integration of membrane proteins that insert both dependently and independently of the Sec translocase complex, as well as at least some lipoproteins. Aids folding of multispanning membrane proteins.</text>
</comment>
<dbReference type="HOGENOM" id="CLU_016535_3_0_0"/>
<dbReference type="RefSeq" id="WP_011521024.1">
    <property type="nucleotide sequence ID" value="NC_008009.1"/>
</dbReference>
<feature type="compositionally biased region" description="Low complexity" evidence="14">
    <location>
        <begin position="50"/>
        <end position="66"/>
    </location>
</feature>
<dbReference type="InterPro" id="IPR019998">
    <property type="entry name" value="Membr_insert_YidC"/>
</dbReference>
<keyword evidence="18" id="KW-1185">Reference proteome</keyword>